<dbReference type="AlphaFoldDB" id="A0A6L7GNU1"/>
<protein>
    <submittedName>
        <fullName evidence="8">DoxX family membrane protein</fullName>
    </submittedName>
</protein>
<evidence type="ECO:0000313" key="8">
    <source>
        <dbReference type="EMBL" id="MXP21263.1"/>
    </source>
</evidence>
<dbReference type="Proteomes" id="UP000475545">
    <property type="component" value="Unassembled WGS sequence"/>
</dbReference>
<evidence type="ECO:0000256" key="4">
    <source>
        <dbReference type="ARBA" id="ARBA00022692"/>
    </source>
</evidence>
<dbReference type="PANTHER" id="PTHR33452">
    <property type="entry name" value="OXIDOREDUCTASE CATD-RELATED"/>
    <property type="match status" value="1"/>
</dbReference>
<dbReference type="RefSeq" id="WP_160901289.1">
    <property type="nucleotide sequence ID" value="NZ_CP102850.1"/>
</dbReference>
<evidence type="ECO:0000313" key="9">
    <source>
        <dbReference type="Proteomes" id="UP000475545"/>
    </source>
</evidence>
<evidence type="ECO:0000256" key="7">
    <source>
        <dbReference type="SAM" id="MobiDB-lite"/>
    </source>
</evidence>
<keyword evidence="5" id="KW-1133">Transmembrane helix</keyword>
<comment type="caution">
    <text evidence="8">The sequence shown here is derived from an EMBL/GenBank/DDBJ whole genome shotgun (WGS) entry which is preliminary data.</text>
</comment>
<gene>
    <name evidence="8" type="ORF">GIY30_07835</name>
</gene>
<name>A0A6L7GNU1_9ACTN</name>
<sequence length="357" mass="38283">MLIRRIARPMLATAFVASGIDALRSPTAKAETARGFIDKSVDTLPNDVTDKVPTDPETLVRINGAVQVGGGILLATGKFPRIAALALAGSTVPTTIAGHAFWEETDPEARARQKTQFFKNVSLVGGLLIAAVDTEGKPSLAWRGRRKASDASHAIAAALPLGAAASESTWESLVERSQDGAHVLGERSADAAEVIRHRAPEFAELARERSTEAAELIRSRAPELAEAARERSVEAAELIRQRAPELAEAAQKHSTEFIEAAHKHSEKAGKAAKAAQKRSGKASKTTQKRIDKATKTAQKRADKAVAEAQRRSEKAAGVVRSHAPEWADEVNALADTARDKASKGADEGRRRWREVRS</sequence>
<feature type="compositionally biased region" description="Basic and acidic residues" evidence="7">
    <location>
        <begin position="288"/>
        <end position="314"/>
    </location>
</feature>
<comment type="subcellular location">
    <subcellularLocation>
        <location evidence="1">Cell membrane</location>
        <topology evidence="1">Multi-pass membrane protein</topology>
    </subcellularLocation>
</comment>
<reference evidence="8 9" key="1">
    <citation type="submission" date="2019-11" db="EMBL/GenBank/DDBJ databases">
        <title>Gordonia sp. nov., a novel actinobacterium isolated from mangrove soil in Hainan.</title>
        <authorList>
            <person name="Huang X."/>
            <person name="Xie Y."/>
            <person name="Chu X."/>
            <person name="Xiao K."/>
        </authorList>
    </citation>
    <scope>NUCLEOTIDE SEQUENCE [LARGE SCALE GENOMIC DNA]</scope>
    <source>
        <strain evidence="8 9">HNM0687</strain>
    </source>
</reference>
<evidence type="ECO:0000256" key="3">
    <source>
        <dbReference type="ARBA" id="ARBA00022475"/>
    </source>
</evidence>
<keyword evidence="6" id="KW-0472">Membrane</keyword>
<dbReference type="EMBL" id="WMBR01000001">
    <property type="protein sequence ID" value="MXP21263.1"/>
    <property type="molecule type" value="Genomic_DNA"/>
</dbReference>
<dbReference type="Pfam" id="PF07681">
    <property type="entry name" value="DoxX"/>
    <property type="match status" value="1"/>
</dbReference>
<dbReference type="PANTHER" id="PTHR33452:SF1">
    <property type="entry name" value="INNER MEMBRANE PROTEIN YPHA-RELATED"/>
    <property type="match status" value="1"/>
</dbReference>
<evidence type="ECO:0000256" key="5">
    <source>
        <dbReference type="ARBA" id="ARBA00022989"/>
    </source>
</evidence>
<accession>A0A6L7GNU1</accession>
<proteinExistence type="inferred from homology"/>
<feature type="region of interest" description="Disordered" evidence="7">
    <location>
        <begin position="262"/>
        <end position="357"/>
    </location>
</feature>
<evidence type="ECO:0000256" key="2">
    <source>
        <dbReference type="ARBA" id="ARBA00006679"/>
    </source>
</evidence>
<organism evidence="8 9">
    <name type="scientific">Gordonia mangrovi</name>
    <dbReference type="NCBI Taxonomy" id="2665643"/>
    <lineage>
        <taxon>Bacteria</taxon>
        <taxon>Bacillati</taxon>
        <taxon>Actinomycetota</taxon>
        <taxon>Actinomycetes</taxon>
        <taxon>Mycobacteriales</taxon>
        <taxon>Gordoniaceae</taxon>
        <taxon>Gordonia</taxon>
    </lineage>
</organism>
<dbReference type="InterPro" id="IPR051907">
    <property type="entry name" value="DoxX-like_oxidoreductase"/>
</dbReference>
<keyword evidence="4" id="KW-0812">Transmembrane</keyword>
<comment type="similarity">
    <text evidence="2">Belongs to the DoxX family.</text>
</comment>
<evidence type="ECO:0000256" key="1">
    <source>
        <dbReference type="ARBA" id="ARBA00004651"/>
    </source>
</evidence>
<keyword evidence="9" id="KW-1185">Reference proteome</keyword>
<dbReference type="GO" id="GO:0005886">
    <property type="term" value="C:plasma membrane"/>
    <property type="evidence" value="ECO:0007669"/>
    <property type="project" value="UniProtKB-SubCell"/>
</dbReference>
<evidence type="ECO:0000256" key="6">
    <source>
        <dbReference type="ARBA" id="ARBA00023136"/>
    </source>
</evidence>
<dbReference type="InterPro" id="IPR032808">
    <property type="entry name" value="DoxX"/>
</dbReference>
<keyword evidence="3" id="KW-1003">Cell membrane</keyword>
<feature type="compositionally biased region" description="Basic and acidic residues" evidence="7">
    <location>
        <begin position="336"/>
        <end position="357"/>
    </location>
</feature>